<feature type="signal peptide" evidence="1">
    <location>
        <begin position="1"/>
        <end position="17"/>
    </location>
</feature>
<dbReference type="InterPro" id="IPR037176">
    <property type="entry name" value="Osmotin/thaumatin-like_sf"/>
</dbReference>
<dbReference type="SMART" id="SM00205">
    <property type="entry name" value="THN"/>
    <property type="match status" value="1"/>
</dbReference>
<reference evidence="2 3" key="1">
    <citation type="journal article" date="2016" name="Mol. Biol. Evol.">
        <title>Comparative Genomics of Early-Diverging Mushroom-Forming Fungi Provides Insights into the Origins of Lignocellulose Decay Capabilities.</title>
        <authorList>
            <person name="Nagy L.G."/>
            <person name="Riley R."/>
            <person name="Tritt A."/>
            <person name="Adam C."/>
            <person name="Daum C."/>
            <person name="Floudas D."/>
            <person name="Sun H."/>
            <person name="Yadav J.S."/>
            <person name="Pangilinan J."/>
            <person name="Larsson K.H."/>
            <person name="Matsuura K."/>
            <person name="Barry K."/>
            <person name="Labutti K."/>
            <person name="Kuo R."/>
            <person name="Ohm R.A."/>
            <person name="Bhattacharya S.S."/>
            <person name="Shirouzu T."/>
            <person name="Yoshinaga Y."/>
            <person name="Martin F.M."/>
            <person name="Grigoriev I.V."/>
            <person name="Hibbett D.S."/>
        </authorList>
    </citation>
    <scope>NUCLEOTIDE SEQUENCE [LARGE SCALE GENOMIC DNA]</scope>
    <source>
        <strain evidence="2 3">HHB12029</strain>
    </source>
</reference>
<evidence type="ECO:0000256" key="1">
    <source>
        <dbReference type="SAM" id="SignalP"/>
    </source>
</evidence>
<accession>A0A165NFE1</accession>
<dbReference type="Gene3D" id="2.60.110.10">
    <property type="entry name" value="Thaumatin"/>
    <property type="match status" value="2"/>
</dbReference>
<organism evidence="2 3">
    <name type="scientific">Exidia glandulosa HHB12029</name>
    <dbReference type="NCBI Taxonomy" id="1314781"/>
    <lineage>
        <taxon>Eukaryota</taxon>
        <taxon>Fungi</taxon>
        <taxon>Dikarya</taxon>
        <taxon>Basidiomycota</taxon>
        <taxon>Agaricomycotina</taxon>
        <taxon>Agaricomycetes</taxon>
        <taxon>Auriculariales</taxon>
        <taxon>Exidiaceae</taxon>
        <taxon>Exidia</taxon>
    </lineage>
</organism>
<dbReference type="InterPro" id="IPR001938">
    <property type="entry name" value="Thaumatin"/>
</dbReference>
<dbReference type="SUPFAM" id="SSF49870">
    <property type="entry name" value="Osmotin, thaumatin-like protein"/>
    <property type="match status" value="1"/>
</dbReference>
<dbReference type="OrthoDB" id="430315at2759"/>
<dbReference type="InParanoid" id="A0A165NFE1"/>
<evidence type="ECO:0000313" key="3">
    <source>
        <dbReference type="Proteomes" id="UP000077266"/>
    </source>
</evidence>
<name>A0A165NFE1_EXIGL</name>
<protein>
    <submittedName>
        <fullName evidence="2">Osmotin, thaumatin-like protein</fullName>
    </submittedName>
</protein>
<feature type="chain" id="PRO_5007863260" evidence="1">
    <location>
        <begin position="18"/>
        <end position="196"/>
    </location>
</feature>
<keyword evidence="1" id="KW-0732">Signal</keyword>
<gene>
    <name evidence="2" type="ORF">EXIGLDRAFT_720893</name>
</gene>
<evidence type="ECO:0000313" key="2">
    <source>
        <dbReference type="EMBL" id="KZW00666.1"/>
    </source>
</evidence>
<sequence>MKLSLVALSLLSALVHAAPLNGTDVLVERSTIPGPHSGHLFTFVNKCKHTVTPAIGNTRCGYSARCDGSKAYSGPQPGQLKPNGAKSQYYIDNTWVGRIWNRENKCGKTGENCSMAEFNLDSGSFYTPQAYDISNIQGYTQSMGVKAAGCDEVRCTSPSCGCSQAYRVADLTGCGNDYPVRACGAGPIAFTVTFCP</sequence>
<proteinExistence type="predicted"/>
<dbReference type="AlphaFoldDB" id="A0A165NFE1"/>
<keyword evidence="3" id="KW-1185">Reference proteome</keyword>
<dbReference type="EMBL" id="KV425899">
    <property type="protein sequence ID" value="KZW00666.1"/>
    <property type="molecule type" value="Genomic_DNA"/>
</dbReference>
<dbReference type="Proteomes" id="UP000077266">
    <property type="component" value="Unassembled WGS sequence"/>
</dbReference>